<dbReference type="Proteomes" id="UP001634394">
    <property type="component" value="Unassembled WGS sequence"/>
</dbReference>
<accession>A0ABD3VWS4</accession>
<evidence type="ECO:0000313" key="3">
    <source>
        <dbReference type="Proteomes" id="UP001634394"/>
    </source>
</evidence>
<protein>
    <submittedName>
        <fullName evidence="2">Uncharacterized protein</fullName>
    </submittedName>
</protein>
<reference evidence="2 3" key="1">
    <citation type="submission" date="2024-11" db="EMBL/GenBank/DDBJ databases">
        <title>Chromosome-level genome assembly of the freshwater bivalve Anodonta woodiana.</title>
        <authorList>
            <person name="Chen X."/>
        </authorList>
    </citation>
    <scope>NUCLEOTIDE SEQUENCE [LARGE SCALE GENOMIC DNA]</scope>
    <source>
        <strain evidence="2">MN2024</strain>
        <tissue evidence="2">Gills</tissue>
    </source>
</reference>
<feature type="region of interest" description="Disordered" evidence="1">
    <location>
        <begin position="1"/>
        <end position="51"/>
    </location>
</feature>
<keyword evidence="3" id="KW-1185">Reference proteome</keyword>
<comment type="caution">
    <text evidence="2">The sequence shown here is derived from an EMBL/GenBank/DDBJ whole genome shotgun (WGS) entry which is preliminary data.</text>
</comment>
<dbReference type="AlphaFoldDB" id="A0ABD3VWS4"/>
<organism evidence="2 3">
    <name type="scientific">Sinanodonta woodiana</name>
    <name type="common">Chinese pond mussel</name>
    <name type="synonym">Anodonta woodiana</name>
    <dbReference type="NCBI Taxonomy" id="1069815"/>
    <lineage>
        <taxon>Eukaryota</taxon>
        <taxon>Metazoa</taxon>
        <taxon>Spiralia</taxon>
        <taxon>Lophotrochozoa</taxon>
        <taxon>Mollusca</taxon>
        <taxon>Bivalvia</taxon>
        <taxon>Autobranchia</taxon>
        <taxon>Heteroconchia</taxon>
        <taxon>Palaeoheterodonta</taxon>
        <taxon>Unionida</taxon>
        <taxon>Unionoidea</taxon>
        <taxon>Unionidae</taxon>
        <taxon>Unioninae</taxon>
        <taxon>Sinanodonta</taxon>
    </lineage>
</organism>
<sequence length="63" mass="6920">MKDAVQQSVQVMPSSTRARQGTSTSSSDDSNHATQGSRVIQRPNGSWGPIFKNRDTFVEMHLA</sequence>
<dbReference type="EMBL" id="JBJQND010000010">
    <property type="protein sequence ID" value="KAL3864958.1"/>
    <property type="molecule type" value="Genomic_DNA"/>
</dbReference>
<gene>
    <name evidence="2" type="ORF">ACJMK2_006599</name>
</gene>
<evidence type="ECO:0000313" key="2">
    <source>
        <dbReference type="EMBL" id="KAL3864958.1"/>
    </source>
</evidence>
<proteinExistence type="predicted"/>
<evidence type="ECO:0000256" key="1">
    <source>
        <dbReference type="SAM" id="MobiDB-lite"/>
    </source>
</evidence>
<name>A0ABD3VWS4_SINWO</name>
<feature type="compositionally biased region" description="Polar residues" evidence="1">
    <location>
        <begin position="1"/>
        <end position="38"/>
    </location>
</feature>